<dbReference type="Gene3D" id="3.40.50.300">
    <property type="entry name" value="P-loop containing nucleotide triphosphate hydrolases"/>
    <property type="match status" value="1"/>
</dbReference>
<dbReference type="PROSITE" id="PS51755">
    <property type="entry name" value="OMPR_PHOB"/>
    <property type="match status" value="1"/>
</dbReference>
<evidence type="ECO:0000313" key="8">
    <source>
        <dbReference type="Proteomes" id="UP001500542"/>
    </source>
</evidence>
<dbReference type="SUPFAM" id="SSF46894">
    <property type="entry name" value="C-terminal effector domain of the bipartite response regulators"/>
    <property type="match status" value="1"/>
</dbReference>
<name>A0ABP4C2C4_9ACTN</name>
<dbReference type="PANTHER" id="PTHR35807">
    <property type="entry name" value="TRANSCRIPTIONAL REGULATOR REDD-RELATED"/>
    <property type="match status" value="1"/>
</dbReference>
<keyword evidence="2" id="KW-0805">Transcription regulation</keyword>
<dbReference type="SUPFAM" id="SSF48452">
    <property type="entry name" value="TPR-like"/>
    <property type="match status" value="2"/>
</dbReference>
<gene>
    <name evidence="7" type="ORF">GCM10009554_72120</name>
</gene>
<evidence type="ECO:0000259" key="6">
    <source>
        <dbReference type="PROSITE" id="PS51755"/>
    </source>
</evidence>
<evidence type="ECO:0000256" key="4">
    <source>
        <dbReference type="ARBA" id="ARBA00023163"/>
    </source>
</evidence>
<keyword evidence="4" id="KW-0804">Transcription</keyword>
<dbReference type="InterPro" id="IPR036388">
    <property type="entry name" value="WH-like_DNA-bd_sf"/>
</dbReference>
<dbReference type="Proteomes" id="UP001500542">
    <property type="component" value="Unassembled WGS sequence"/>
</dbReference>
<dbReference type="Gene3D" id="1.25.40.10">
    <property type="entry name" value="Tetratricopeptide repeat domain"/>
    <property type="match status" value="2"/>
</dbReference>
<evidence type="ECO:0000256" key="2">
    <source>
        <dbReference type="ARBA" id="ARBA00023015"/>
    </source>
</evidence>
<dbReference type="EMBL" id="BAAAHK010000020">
    <property type="protein sequence ID" value="GAA0959037.1"/>
    <property type="molecule type" value="Genomic_DNA"/>
</dbReference>
<dbReference type="SMART" id="SM00862">
    <property type="entry name" value="Trans_reg_C"/>
    <property type="match status" value="1"/>
</dbReference>
<dbReference type="InterPro" id="IPR005158">
    <property type="entry name" value="BTAD"/>
</dbReference>
<dbReference type="PANTHER" id="PTHR35807:SF1">
    <property type="entry name" value="TRANSCRIPTIONAL REGULATOR REDD"/>
    <property type="match status" value="1"/>
</dbReference>
<evidence type="ECO:0000256" key="5">
    <source>
        <dbReference type="PROSITE-ProRule" id="PRU01091"/>
    </source>
</evidence>
<dbReference type="InterPro" id="IPR011990">
    <property type="entry name" value="TPR-like_helical_dom_sf"/>
</dbReference>
<evidence type="ECO:0000313" key="7">
    <source>
        <dbReference type="EMBL" id="GAA0959037.1"/>
    </source>
</evidence>
<dbReference type="PRINTS" id="PR00364">
    <property type="entry name" value="DISEASERSIST"/>
</dbReference>
<feature type="domain" description="OmpR/PhoB-type" evidence="6">
    <location>
        <begin position="1"/>
        <end position="103"/>
    </location>
</feature>
<comment type="similarity">
    <text evidence="1">Belongs to the AfsR/DnrI/RedD regulatory family.</text>
</comment>
<protein>
    <submittedName>
        <fullName evidence="7">BTAD domain-containing putative transcriptional regulator</fullName>
    </submittedName>
</protein>
<dbReference type="InterPro" id="IPR016032">
    <property type="entry name" value="Sig_transdc_resp-reg_C-effctor"/>
</dbReference>
<evidence type="ECO:0000256" key="1">
    <source>
        <dbReference type="ARBA" id="ARBA00005820"/>
    </source>
</evidence>
<dbReference type="CDD" id="cd15831">
    <property type="entry name" value="BTAD"/>
    <property type="match status" value="1"/>
</dbReference>
<organism evidence="7 8">
    <name type="scientific">Kribbella koreensis</name>
    <dbReference type="NCBI Taxonomy" id="57909"/>
    <lineage>
        <taxon>Bacteria</taxon>
        <taxon>Bacillati</taxon>
        <taxon>Actinomycetota</taxon>
        <taxon>Actinomycetes</taxon>
        <taxon>Propionibacteriales</taxon>
        <taxon>Kribbellaceae</taxon>
        <taxon>Kribbella</taxon>
    </lineage>
</organism>
<reference evidence="8" key="1">
    <citation type="journal article" date="2019" name="Int. J. Syst. Evol. Microbiol.">
        <title>The Global Catalogue of Microorganisms (GCM) 10K type strain sequencing project: providing services to taxonomists for standard genome sequencing and annotation.</title>
        <authorList>
            <consortium name="The Broad Institute Genomics Platform"/>
            <consortium name="The Broad Institute Genome Sequencing Center for Infectious Disease"/>
            <person name="Wu L."/>
            <person name="Ma J."/>
        </authorList>
    </citation>
    <scope>NUCLEOTIDE SEQUENCE [LARGE SCALE GENOMIC DNA]</scope>
    <source>
        <strain evidence="8">JCM 10977</strain>
    </source>
</reference>
<dbReference type="SMART" id="SM01043">
    <property type="entry name" value="BTAD"/>
    <property type="match status" value="1"/>
</dbReference>
<dbReference type="Pfam" id="PF00486">
    <property type="entry name" value="Trans_reg_C"/>
    <property type="match status" value="1"/>
</dbReference>
<comment type="caution">
    <text evidence="7">The sequence shown here is derived from an EMBL/GenBank/DDBJ whole genome shotgun (WGS) entry which is preliminary data.</text>
</comment>
<dbReference type="SUPFAM" id="SSF52540">
    <property type="entry name" value="P-loop containing nucleoside triphosphate hydrolases"/>
    <property type="match status" value="1"/>
</dbReference>
<dbReference type="Gene3D" id="1.10.10.10">
    <property type="entry name" value="Winged helix-like DNA-binding domain superfamily/Winged helix DNA-binding domain"/>
    <property type="match status" value="1"/>
</dbReference>
<dbReference type="InterPro" id="IPR001867">
    <property type="entry name" value="OmpR/PhoB-type_DNA-bd"/>
</dbReference>
<keyword evidence="8" id="KW-1185">Reference proteome</keyword>
<dbReference type="InterPro" id="IPR027417">
    <property type="entry name" value="P-loop_NTPase"/>
</dbReference>
<dbReference type="InterPro" id="IPR051677">
    <property type="entry name" value="AfsR-DnrI-RedD_regulator"/>
</dbReference>
<evidence type="ECO:0000256" key="3">
    <source>
        <dbReference type="ARBA" id="ARBA00023125"/>
    </source>
</evidence>
<dbReference type="Pfam" id="PF03704">
    <property type="entry name" value="BTAD"/>
    <property type="match status" value="1"/>
</dbReference>
<accession>A0ABP4C2C4</accession>
<feature type="DNA-binding region" description="OmpR/PhoB-type" evidence="5">
    <location>
        <begin position="1"/>
        <end position="103"/>
    </location>
</feature>
<proteinExistence type="inferred from homology"/>
<dbReference type="RefSeq" id="WP_343981079.1">
    <property type="nucleotide sequence ID" value="NZ_BAAAHK010000020.1"/>
</dbReference>
<sequence>MDFRLLGEIEAAGQAAPLRRQERSLLAILLLRANESVPLAELVDLLWPDDPPADARGSLQVYLSRLRKALPGITITSSTAGYAVQVDPESIDVERFRRQLASARTESDPVLRADGLRRALDLWRGEPLADLMPQATRDRLSAGLVEEHAAAVEDRLDADLLAGRHEQVEGELADLVRAHPQRERLMAAWMTALYRSGRKAEALQAYKDLAERLAEEFGLDPAPALRRLHLAILRDDPGLRAVAAKRAEGTVPRELPVDISLLVGRDDLLADAVRVLTQVAPSHLAGATGAADSAGAGGMGGAGDGRGRVAVYCLWGGAGVGKSAAGTRIGHLVAESFPDGQLFARLQDVRGEAVSAHALLGRMLRALGVQPGAVPASAADRAEMFRQRTESLAILLVLDDALDAGIVAQLLPTGPRCAVLVTSRKPLPELTEAVHRQVTPLDGPTSQALLTRLIGRTLRDLPTLDSVAEQCVGLPLALRIIGSRLALSGDDALQSIAQALVDDDQRLDSMVAGDLAVRTSLGRTLKLADPQARQLLERLSLVGITEFPSWVAAPLLDSDEVTGGNTFGRLVDLGLVELVTGQRYKMHDLVRAYAAEQLALAGDRDEPLGRYLQAVLRLAGLVDNRLPHGLTVAARLVVPDRPLLPAAESDAIAAPAAWMDDSWPLIRAAVFAGLQSGHPVEAAELALRLNGYCVIEALDDLRAEVLSAAREVVKESGPLELYVRLAFGLLPALVLSPADRLAAGEELLELSEQLGSTELQVRSMLHISIGANLSADLDRAHEVMTKALELTEQPDGPADLRVFVLQQLSVIAAERLDFEAGAGWARELHAIAPPGTISEGDGLFLLGENEIELGRYDDAMATLTRAADIYQTVGNDFTVFRVKTMMAMVASRTGDTRLARELLDQAIDWDRRRPGTNLMELVELIEADLAMALGDVEGSRRTRLRLMEQARASGQATLQQQIQRILDTDPRDPANQG</sequence>
<keyword evidence="3 5" id="KW-0238">DNA-binding</keyword>